<keyword evidence="1" id="KW-1133">Transmembrane helix</keyword>
<keyword evidence="1" id="KW-0812">Transmembrane</keyword>
<accession>A0ABS4J5P1</accession>
<evidence type="ECO:0000256" key="1">
    <source>
        <dbReference type="SAM" id="Phobius"/>
    </source>
</evidence>
<evidence type="ECO:0000313" key="2">
    <source>
        <dbReference type="EMBL" id="MBP1995148.1"/>
    </source>
</evidence>
<comment type="caution">
    <text evidence="2">The sequence shown here is derived from an EMBL/GenBank/DDBJ whole genome shotgun (WGS) entry which is preliminary data.</text>
</comment>
<proteinExistence type="predicted"/>
<gene>
    <name evidence="2" type="ORF">J2Z66_006790</name>
</gene>
<name>A0ABS4J5P1_9BACL</name>
<dbReference type="EMBL" id="JAGGLB010000031">
    <property type="protein sequence ID" value="MBP1995148.1"/>
    <property type="molecule type" value="Genomic_DNA"/>
</dbReference>
<evidence type="ECO:0000313" key="3">
    <source>
        <dbReference type="Proteomes" id="UP001519287"/>
    </source>
</evidence>
<protein>
    <submittedName>
        <fullName evidence="2">Membrane protein</fullName>
    </submittedName>
</protein>
<reference evidence="2 3" key="1">
    <citation type="submission" date="2021-03" db="EMBL/GenBank/DDBJ databases">
        <title>Genomic Encyclopedia of Type Strains, Phase IV (KMG-IV): sequencing the most valuable type-strain genomes for metagenomic binning, comparative biology and taxonomic classification.</title>
        <authorList>
            <person name="Goeker M."/>
        </authorList>
    </citation>
    <scope>NUCLEOTIDE SEQUENCE [LARGE SCALE GENOMIC DNA]</scope>
    <source>
        <strain evidence="2 3">DSM 26048</strain>
    </source>
</reference>
<keyword evidence="3" id="KW-1185">Reference proteome</keyword>
<keyword evidence="1" id="KW-0472">Membrane</keyword>
<feature type="transmembrane region" description="Helical" evidence="1">
    <location>
        <begin position="44"/>
        <end position="72"/>
    </location>
</feature>
<feature type="transmembrane region" description="Helical" evidence="1">
    <location>
        <begin position="6"/>
        <end position="23"/>
    </location>
</feature>
<sequence length="73" mass="8413">MIYLYIIAAVMLIISLILSFLFARRQQNHEIDKSMSATTYKHRILGNPGLIAHVAFSVIGLVLIGYFMFYYLK</sequence>
<dbReference type="Proteomes" id="UP001519287">
    <property type="component" value="Unassembled WGS sequence"/>
</dbReference>
<organism evidence="2 3">
    <name type="scientific">Paenibacillus eucommiae</name>
    <dbReference type="NCBI Taxonomy" id="1355755"/>
    <lineage>
        <taxon>Bacteria</taxon>
        <taxon>Bacillati</taxon>
        <taxon>Bacillota</taxon>
        <taxon>Bacilli</taxon>
        <taxon>Bacillales</taxon>
        <taxon>Paenibacillaceae</taxon>
        <taxon>Paenibacillus</taxon>
    </lineage>
</organism>